<keyword evidence="5" id="KW-1185">Reference proteome</keyword>
<sequence>MKKITLSIIALFSAVLVNAQSDCSTAQAITVAADASTTVNASMISGTAPTLTLCSGYYDSSDITSANWYSYTNNSGQDLFVTVNSPVPSTSSDYYASFSVLSGTCTTLTCEGGSLITQDSAGNLNDAEVSFAATAGQTYYIVFDNYYEGAISTFNSAFDFSITTDSNLPTAPGAATNPTPADGATNVTMGKSTTGENTMDFAWDAPTTGDPVDNYFIYITTDNTFQDDTAAISGNVTSNAVTDVFISGSNYFVAGTTYYWYVVPENAGGTTDSSAITAWSFTTAGTLSTKDFETVSLSHYTSNGSLNIESNFSLESINIYSISGAQVANETLNGTNAAINISNLQSGVYLAQVKAEGTVKTFKFVKK</sequence>
<evidence type="ECO:0000256" key="2">
    <source>
        <dbReference type="SAM" id="SignalP"/>
    </source>
</evidence>
<dbReference type="RefSeq" id="WP_073152771.1">
    <property type="nucleotide sequence ID" value="NZ_FQYY01000008.1"/>
</dbReference>
<proteinExistence type="predicted"/>
<organism evidence="4 5">
    <name type="scientific">Mesonia phycicola</name>
    <dbReference type="NCBI Taxonomy" id="579105"/>
    <lineage>
        <taxon>Bacteria</taxon>
        <taxon>Pseudomonadati</taxon>
        <taxon>Bacteroidota</taxon>
        <taxon>Flavobacteriia</taxon>
        <taxon>Flavobacteriales</taxon>
        <taxon>Flavobacteriaceae</taxon>
        <taxon>Mesonia</taxon>
    </lineage>
</organism>
<keyword evidence="1 2" id="KW-0732">Signal</keyword>
<feature type="chain" id="PRO_5012002672" evidence="2">
    <location>
        <begin position="20"/>
        <end position="367"/>
    </location>
</feature>
<dbReference type="InterPro" id="IPR036116">
    <property type="entry name" value="FN3_sf"/>
</dbReference>
<dbReference type="OrthoDB" id="1401747at2"/>
<name>A0A1M6GR94_9FLAO</name>
<feature type="domain" description="Secretion system C-terminal sorting" evidence="3">
    <location>
        <begin position="303"/>
        <end position="364"/>
    </location>
</feature>
<dbReference type="SUPFAM" id="SSF49265">
    <property type="entry name" value="Fibronectin type III"/>
    <property type="match status" value="1"/>
</dbReference>
<feature type="signal peptide" evidence="2">
    <location>
        <begin position="1"/>
        <end position="19"/>
    </location>
</feature>
<dbReference type="EMBL" id="FQYY01000008">
    <property type="protein sequence ID" value="SHJ12418.1"/>
    <property type="molecule type" value="Genomic_DNA"/>
</dbReference>
<dbReference type="Gene3D" id="2.60.40.10">
    <property type="entry name" value="Immunoglobulins"/>
    <property type="match status" value="1"/>
</dbReference>
<reference evidence="4 5" key="1">
    <citation type="submission" date="2016-11" db="EMBL/GenBank/DDBJ databases">
        <authorList>
            <person name="Jaros S."/>
            <person name="Januszkiewicz K."/>
            <person name="Wedrychowicz H."/>
        </authorList>
    </citation>
    <scope>NUCLEOTIDE SEQUENCE [LARGE SCALE GENOMIC DNA]</scope>
    <source>
        <strain evidence="4 5">DSM 21425</strain>
    </source>
</reference>
<evidence type="ECO:0000259" key="3">
    <source>
        <dbReference type="Pfam" id="PF18962"/>
    </source>
</evidence>
<dbReference type="InterPro" id="IPR013783">
    <property type="entry name" value="Ig-like_fold"/>
</dbReference>
<protein>
    <submittedName>
        <fullName evidence="4">Por secretion system C-terminal sorting domain-containing protein</fullName>
    </submittedName>
</protein>
<evidence type="ECO:0000313" key="4">
    <source>
        <dbReference type="EMBL" id="SHJ12418.1"/>
    </source>
</evidence>
<accession>A0A1M6GR94</accession>
<dbReference type="AlphaFoldDB" id="A0A1M6GR94"/>
<dbReference type="NCBIfam" id="TIGR04183">
    <property type="entry name" value="Por_Secre_tail"/>
    <property type="match status" value="1"/>
</dbReference>
<dbReference type="Proteomes" id="UP000184225">
    <property type="component" value="Unassembled WGS sequence"/>
</dbReference>
<evidence type="ECO:0000256" key="1">
    <source>
        <dbReference type="ARBA" id="ARBA00022729"/>
    </source>
</evidence>
<evidence type="ECO:0000313" key="5">
    <source>
        <dbReference type="Proteomes" id="UP000184225"/>
    </source>
</evidence>
<dbReference type="InterPro" id="IPR026444">
    <property type="entry name" value="Secre_tail"/>
</dbReference>
<dbReference type="Pfam" id="PF18962">
    <property type="entry name" value="Por_Secre_tail"/>
    <property type="match status" value="1"/>
</dbReference>
<gene>
    <name evidence="4" type="ORF">SAMN04488096_108175</name>
</gene>